<reference evidence="1 2" key="1">
    <citation type="submission" date="2023-01" db="EMBL/GenBank/DDBJ databases">
        <authorList>
            <person name="Edelman T.J."/>
            <person name="Baldwin A.R."/>
            <person name="Chauncey H.A."/>
            <person name="Connelly K.A."/>
            <person name="Daniel I."/>
            <person name="Fitzgerald E.B."/>
            <person name="McKinney B.E."/>
            <person name="Murray D.M."/>
            <person name="Parshall S."/>
            <person name="Stokes L.T."/>
            <person name="Tanaka K.N."/>
            <person name="Vinson E.C."/>
            <person name="Klevikis C."/>
            <person name="Temple L."/>
            <person name="Rinehart C.A."/>
            <person name="Garlena R.A."/>
            <person name="Russell D.A."/>
            <person name="Jacobs-Sera D."/>
            <person name="Hatfull G.F."/>
        </authorList>
    </citation>
    <scope>NUCLEOTIDE SEQUENCE [LARGE SCALE GENOMIC DNA]</scope>
</reference>
<evidence type="ECO:0000313" key="2">
    <source>
        <dbReference type="Proteomes" id="UP001215092"/>
    </source>
</evidence>
<accession>A0AAF0CDN6</accession>
<keyword evidence="2" id="KW-1185">Reference proteome</keyword>
<dbReference type="Proteomes" id="UP001215092">
    <property type="component" value="Segment"/>
</dbReference>
<gene>
    <name evidence="1" type="primary">72</name>
    <name evidence="1" type="ORF">SEA_BARNSTORMER_72</name>
</gene>
<protein>
    <submittedName>
        <fullName evidence="1">Uncharacterized protein</fullName>
    </submittedName>
</protein>
<name>A0AAF0CDN6_9CAUD</name>
<proteinExistence type="predicted"/>
<sequence length="97" mass="10707">MTLSASTSRTLESYVSGSVRAFRHITHREAREALTEALSRSDRDEAIAALSASGFIPEGAQRMGIPLARVYGELQGVEWPVLRRLELSHVRSLARTV</sequence>
<dbReference type="EMBL" id="OQ190478">
    <property type="protein sequence ID" value="WDS51709.1"/>
    <property type="molecule type" value="Genomic_DNA"/>
</dbReference>
<organism evidence="1 2">
    <name type="scientific">Microbacterium phage Barnstormer</name>
    <dbReference type="NCBI Taxonomy" id="3028491"/>
    <lineage>
        <taxon>Viruses</taxon>
        <taxon>Duplodnaviria</taxon>
        <taxon>Heunggongvirae</taxon>
        <taxon>Uroviricota</taxon>
        <taxon>Caudoviricetes</taxon>
        <taxon>Casidaviridae</taxon>
        <taxon>Barnstormervirus</taxon>
        <taxon>Barnstormervirus barnstormer</taxon>
    </lineage>
</organism>
<evidence type="ECO:0000313" key="1">
    <source>
        <dbReference type="EMBL" id="WDS51709.1"/>
    </source>
</evidence>